<protein>
    <submittedName>
        <fullName evidence="6">TrmH family RNA methyltransferase</fullName>
    </submittedName>
</protein>
<gene>
    <name evidence="6" type="ORF">ACFQZJ_17395</name>
</gene>
<dbReference type="RefSeq" id="WP_379936182.1">
    <property type="nucleotide sequence ID" value="NZ_JBHTHY010000022.1"/>
</dbReference>
<keyword evidence="2 6" id="KW-0489">Methyltransferase</keyword>
<reference evidence="7" key="1">
    <citation type="journal article" date="2019" name="Int. J. Syst. Evol. Microbiol.">
        <title>The Global Catalogue of Microorganisms (GCM) 10K type strain sequencing project: providing services to taxonomists for standard genome sequencing and annotation.</title>
        <authorList>
            <consortium name="The Broad Institute Genomics Platform"/>
            <consortium name="The Broad Institute Genome Sequencing Center for Infectious Disease"/>
            <person name="Wu L."/>
            <person name="Ma J."/>
        </authorList>
    </citation>
    <scope>NUCLEOTIDE SEQUENCE [LARGE SCALE GENOMIC DNA]</scope>
    <source>
        <strain evidence="7">CCUG 61948</strain>
    </source>
</reference>
<dbReference type="Pfam" id="PF22435">
    <property type="entry name" value="MRM3-like_sub_bind"/>
    <property type="match status" value="1"/>
</dbReference>
<sequence>MKLIKSLHQKKYRNEHGLFVIEGRKGLEELFSSSIKPYKVYTTGAVELNVKYDDIQLVSARELKQMSALKNPNGAIGAFHIPTPKSIDFEDWILLLDEIQDPGNLGTIIRLCDWFGITNLVCSKNTVDCYNPKVLQATMGSIARVNVLYTNIVTFLNSCPLPVYGSFMDGVSVHETELPKKGILVMGNEGNGISLNVKKLCNHHIAVPQYGKGTTESLNVGTASAILLNEVRRQG</sequence>
<feature type="domain" description="tRNA/rRNA methyltransferase SpoU type" evidence="4">
    <location>
        <begin position="93"/>
        <end position="228"/>
    </location>
</feature>
<evidence type="ECO:0000259" key="5">
    <source>
        <dbReference type="Pfam" id="PF22435"/>
    </source>
</evidence>
<comment type="similarity">
    <text evidence="1">Belongs to the class IV-like SAM-binding methyltransferase superfamily. RNA methyltransferase TrmH family.</text>
</comment>
<dbReference type="SUPFAM" id="SSF75217">
    <property type="entry name" value="alpha/beta knot"/>
    <property type="match status" value="1"/>
</dbReference>
<keyword evidence="3" id="KW-0808">Transferase</keyword>
<dbReference type="GO" id="GO:0008168">
    <property type="term" value="F:methyltransferase activity"/>
    <property type="evidence" value="ECO:0007669"/>
    <property type="project" value="UniProtKB-KW"/>
</dbReference>
<evidence type="ECO:0000259" key="4">
    <source>
        <dbReference type="Pfam" id="PF00588"/>
    </source>
</evidence>
<dbReference type="Gene3D" id="3.40.1280.10">
    <property type="match status" value="1"/>
</dbReference>
<dbReference type="InterPro" id="IPR001537">
    <property type="entry name" value="SpoU_MeTrfase"/>
</dbReference>
<evidence type="ECO:0000256" key="2">
    <source>
        <dbReference type="ARBA" id="ARBA00022603"/>
    </source>
</evidence>
<dbReference type="InterPro" id="IPR051259">
    <property type="entry name" value="rRNA_Methyltransferase"/>
</dbReference>
<dbReference type="Gene3D" id="3.30.1330.30">
    <property type="match status" value="1"/>
</dbReference>
<dbReference type="InterPro" id="IPR053888">
    <property type="entry name" value="MRM3-like_sub_bind"/>
</dbReference>
<dbReference type="SUPFAM" id="SSF55315">
    <property type="entry name" value="L30e-like"/>
    <property type="match status" value="1"/>
</dbReference>
<accession>A0ABW3B864</accession>
<dbReference type="Pfam" id="PF00588">
    <property type="entry name" value="SpoU_methylase"/>
    <property type="match status" value="1"/>
</dbReference>
<dbReference type="InterPro" id="IPR029028">
    <property type="entry name" value="Alpha/beta_knot_MTases"/>
</dbReference>
<dbReference type="PANTHER" id="PTHR43191:SF2">
    <property type="entry name" value="RRNA METHYLTRANSFERASE 3, MITOCHONDRIAL"/>
    <property type="match status" value="1"/>
</dbReference>
<dbReference type="InterPro" id="IPR029026">
    <property type="entry name" value="tRNA_m1G_MTases_N"/>
</dbReference>
<dbReference type="Proteomes" id="UP001597012">
    <property type="component" value="Unassembled WGS sequence"/>
</dbReference>
<evidence type="ECO:0000313" key="7">
    <source>
        <dbReference type="Proteomes" id="UP001597012"/>
    </source>
</evidence>
<feature type="domain" description="MRM3-like substrate binding" evidence="5">
    <location>
        <begin position="2"/>
        <end position="77"/>
    </location>
</feature>
<organism evidence="6 7">
    <name type="scientific">Maribacter chungangensis</name>
    <dbReference type="NCBI Taxonomy" id="1069117"/>
    <lineage>
        <taxon>Bacteria</taxon>
        <taxon>Pseudomonadati</taxon>
        <taxon>Bacteroidota</taxon>
        <taxon>Flavobacteriia</taxon>
        <taxon>Flavobacteriales</taxon>
        <taxon>Flavobacteriaceae</taxon>
        <taxon>Maribacter</taxon>
    </lineage>
</organism>
<evidence type="ECO:0000313" key="6">
    <source>
        <dbReference type="EMBL" id="MFD0799250.1"/>
    </source>
</evidence>
<keyword evidence="7" id="KW-1185">Reference proteome</keyword>
<evidence type="ECO:0000256" key="1">
    <source>
        <dbReference type="ARBA" id="ARBA00007228"/>
    </source>
</evidence>
<dbReference type="GO" id="GO:0032259">
    <property type="term" value="P:methylation"/>
    <property type="evidence" value="ECO:0007669"/>
    <property type="project" value="UniProtKB-KW"/>
</dbReference>
<evidence type="ECO:0000256" key="3">
    <source>
        <dbReference type="ARBA" id="ARBA00022679"/>
    </source>
</evidence>
<dbReference type="PANTHER" id="PTHR43191">
    <property type="entry name" value="RRNA METHYLTRANSFERASE 3"/>
    <property type="match status" value="1"/>
</dbReference>
<name>A0ABW3B864_9FLAO</name>
<comment type="caution">
    <text evidence="6">The sequence shown here is derived from an EMBL/GenBank/DDBJ whole genome shotgun (WGS) entry which is preliminary data.</text>
</comment>
<dbReference type="CDD" id="cd18109">
    <property type="entry name" value="SpoU-like_RNA-MTase"/>
    <property type="match status" value="1"/>
</dbReference>
<proteinExistence type="inferred from homology"/>
<dbReference type="InterPro" id="IPR029064">
    <property type="entry name" value="Ribosomal_eL30-like_sf"/>
</dbReference>
<dbReference type="EMBL" id="JBHTHY010000022">
    <property type="protein sequence ID" value="MFD0799250.1"/>
    <property type="molecule type" value="Genomic_DNA"/>
</dbReference>